<dbReference type="AlphaFoldDB" id="A0A371HG44"/>
<dbReference type="PROSITE" id="PS50994">
    <property type="entry name" value="INTEGRASE"/>
    <property type="match status" value="1"/>
</dbReference>
<dbReference type="GO" id="GO:0015074">
    <property type="term" value="P:DNA integration"/>
    <property type="evidence" value="ECO:0007669"/>
    <property type="project" value="InterPro"/>
</dbReference>
<sequence>MSKDNINAAPSAFHNLTSPWPFSMWSLDIIGPIKPKASNGYRFILVVIDYFTKWVKAASYPNVTKNVVVKFIRKDIIWRYSLPSHIIANNGTNINNKMMTKLCEQFKIRHHNSTPYHPKINGAVVATNKI</sequence>
<protein>
    <submittedName>
        <fullName evidence="2">Pol polyprotein</fullName>
    </submittedName>
</protein>
<dbReference type="Proteomes" id="UP000257109">
    <property type="component" value="Unassembled WGS sequence"/>
</dbReference>
<dbReference type="InterPro" id="IPR036397">
    <property type="entry name" value="RNaseH_sf"/>
</dbReference>
<evidence type="ECO:0000259" key="1">
    <source>
        <dbReference type="PROSITE" id="PS50994"/>
    </source>
</evidence>
<dbReference type="Pfam" id="PF00665">
    <property type="entry name" value="rve"/>
    <property type="match status" value="1"/>
</dbReference>
<comment type="caution">
    <text evidence="2">The sequence shown here is derived from an EMBL/GenBank/DDBJ whole genome shotgun (WGS) entry which is preliminary data.</text>
</comment>
<evidence type="ECO:0000313" key="3">
    <source>
        <dbReference type="Proteomes" id="UP000257109"/>
    </source>
</evidence>
<feature type="domain" description="Integrase catalytic" evidence="1">
    <location>
        <begin position="17"/>
        <end position="130"/>
    </location>
</feature>
<dbReference type="Gene3D" id="3.30.420.10">
    <property type="entry name" value="Ribonuclease H-like superfamily/Ribonuclease H"/>
    <property type="match status" value="1"/>
</dbReference>
<dbReference type="InterPro" id="IPR050951">
    <property type="entry name" value="Retrovirus_Pol_polyprotein"/>
</dbReference>
<proteinExistence type="predicted"/>
<dbReference type="InterPro" id="IPR012337">
    <property type="entry name" value="RNaseH-like_sf"/>
</dbReference>
<feature type="non-terminal residue" evidence="2">
    <location>
        <position position="1"/>
    </location>
</feature>
<gene>
    <name evidence="2" type="primary">pol</name>
    <name evidence="2" type="ORF">CR513_14868</name>
</gene>
<organism evidence="2 3">
    <name type="scientific">Mucuna pruriens</name>
    <name type="common">Velvet bean</name>
    <name type="synonym">Dolichos pruriens</name>
    <dbReference type="NCBI Taxonomy" id="157652"/>
    <lineage>
        <taxon>Eukaryota</taxon>
        <taxon>Viridiplantae</taxon>
        <taxon>Streptophyta</taxon>
        <taxon>Embryophyta</taxon>
        <taxon>Tracheophyta</taxon>
        <taxon>Spermatophyta</taxon>
        <taxon>Magnoliopsida</taxon>
        <taxon>eudicotyledons</taxon>
        <taxon>Gunneridae</taxon>
        <taxon>Pentapetalae</taxon>
        <taxon>rosids</taxon>
        <taxon>fabids</taxon>
        <taxon>Fabales</taxon>
        <taxon>Fabaceae</taxon>
        <taxon>Papilionoideae</taxon>
        <taxon>50 kb inversion clade</taxon>
        <taxon>NPAAA clade</taxon>
        <taxon>indigoferoid/millettioid clade</taxon>
        <taxon>Phaseoleae</taxon>
        <taxon>Mucuna</taxon>
    </lineage>
</organism>
<dbReference type="InterPro" id="IPR001584">
    <property type="entry name" value="Integrase_cat-core"/>
</dbReference>
<accession>A0A371HG44</accession>
<dbReference type="OrthoDB" id="1936587at2759"/>
<dbReference type="PANTHER" id="PTHR37984">
    <property type="entry name" value="PROTEIN CBG26694"/>
    <property type="match status" value="1"/>
</dbReference>
<name>A0A371HG44_MUCPR</name>
<dbReference type="GO" id="GO:0003676">
    <property type="term" value="F:nucleic acid binding"/>
    <property type="evidence" value="ECO:0007669"/>
    <property type="project" value="InterPro"/>
</dbReference>
<dbReference type="SUPFAM" id="SSF53098">
    <property type="entry name" value="Ribonuclease H-like"/>
    <property type="match status" value="1"/>
</dbReference>
<dbReference type="EMBL" id="QJKJ01002691">
    <property type="protein sequence ID" value="RDY01767.1"/>
    <property type="molecule type" value="Genomic_DNA"/>
</dbReference>
<reference evidence="2" key="1">
    <citation type="submission" date="2018-05" db="EMBL/GenBank/DDBJ databases">
        <title>Draft genome of Mucuna pruriens seed.</title>
        <authorList>
            <person name="Nnadi N.E."/>
            <person name="Vos R."/>
            <person name="Hasami M.H."/>
            <person name="Devisetty U.K."/>
            <person name="Aguiy J.C."/>
        </authorList>
    </citation>
    <scope>NUCLEOTIDE SEQUENCE [LARGE SCALE GENOMIC DNA]</scope>
    <source>
        <strain evidence="2">JCA_2017</strain>
    </source>
</reference>
<keyword evidence="3" id="KW-1185">Reference proteome</keyword>
<dbReference type="PANTHER" id="PTHR37984:SF5">
    <property type="entry name" value="PROTEIN NYNRIN-LIKE"/>
    <property type="match status" value="1"/>
</dbReference>
<evidence type="ECO:0000313" key="2">
    <source>
        <dbReference type="EMBL" id="RDY01767.1"/>
    </source>
</evidence>